<reference evidence="1 2" key="1">
    <citation type="submission" date="2014-04" db="EMBL/GenBank/DDBJ databases">
        <authorList>
            <consortium name="DOE Joint Genome Institute"/>
            <person name="Kuo A."/>
            <person name="Kohler A."/>
            <person name="Nagy L.G."/>
            <person name="Floudas D."/>
            <person name="Copeland A."/>
            <person name="Barry K.W."/>
            <person name="Cichocki N."/>
            <person name="Veneault-Fourrey C."/>
            <person name="LaButti K."/>
            <person name="Lindquist E.A."/>
            <person name="Lipzen A."/>
            <person name="Lundell T."/>
            <person name="Morin E."/>
            <person name="Murat C."/>
            <person name="Sun H."/>
            <person name="Tunlid A."/>
            <person name="Henrissat B."/>
            <person name="Grigoriev I.V."/>
            <person name="Hibbett D.S."/>
            <person name="Martin F."/>
            <person name="Nordberg H.P."/>
            <person name="Cantor M.N."/>
            <person name="Hua S.X."/>
        </authorList>
    </citation>
    <scope>NUCLEOTIDE SEQUENCE [LARGE SCALE GENOMIC DNA]</scope>
    <source>
        <strain evidence="1 2">LaAM-08-1</strain>
    </source>
</reference>
<accession>A0A0C9WZL5</accession>
<proteinExistence type="predicted"/>
<dbReference type="AlphaFoldDB" id="A0A0C9WZL5"/>
<evidence type="ECO:0000313" key="2">
    <source>
        <dbReference type="Proteomes" id="UP000054477"/>
    </source>
</evidence>
<reference evidence="2" key="2">
    <citation type="submission" date="2015-01" db="EMBL/GenBank/DDBJ databases">
        <title>Evolutionary Origins and Diversification of the Mycorrhizal Mutualists.</title>
        <authorList>
            <consortium name="DOE Joint Genome Institute"/>
            <consortium name="Mycorrhizal Genomics Consortium"/>
            <person name="Kohler A."/>
            <person name="Kuo A."/>
            <person name="Nagy L.G."/>
            <person name="Floudas D."/>
            <person name="Copeland A."/>
            <person name="Barry K.W."/>
            <person name="Cichocki N."/>
            <person name="Veneault-Fourrey C."/>
            <person name="LaButti K."/>
            <person name="Lindquist E.A."/>
            <person name="Lipzen A."/>
            <person name="Lundell T."/>
            <person name="Morin E."/>
            <person name="Murat C."/>
            <person name="Riley R."/>
            <person name="Ohm R."/>
            <person name="Sun H."/>
            <person name="Tunlid A."/>
            <person name="Henrissat B."/>
            <person name="Grigoriev I.V."/>
            <person name="Hibbett D.S."/>
            <person name="Martin F."/>
        </authorList>
    </citation>
    <scope>NUCLEOTIDE SEQUENCE [LARGE SCALE GENOMIC DNA]</scope>
    <source>
        <strain evidence="2">LaAM-08-1</strain>
    </source>
</reference>
<protein>
    <submittedName>
        <fullName evidence="1">Uncharacterized protein</fullName>
    </submittedName>
</protein>
<dbReference type="HOGENOM" id="CLU_2386541_0_0_1"/>
<sequence length="94" mass="11104">MSQRRIAVFWRLTGAREKHRIEPSADRLWWRDGLRGTLDVDRGPWPYICWQQQTWSVHGSRIRVTAVHLSPMQKSTWRSSTNSPRLIPEIQLPA</sequence>
<organism evidence="1 2">
    <name type="scientific">Laccaria amethystina LaAM-08-1</name>
    <dbReference type="NCBI Taxonomy" id="1095629"/>
    <lineage>
        <taxon>Eukaryota</taxon>
        <taxon>Fungi</taxon>
        <taxon>Dikarya</taxon>
        <taxon>Basidiomycota</taxon>
        <taxon>Agaricomycotina</taxon>
        <taxon>Agaricomycetes</taxon>
        <taxon>Agaricomycetidae</taxon>
        <taxon>Agaricales</taxon>
        <taxon>Agaricineae</taxon>
        <taxon>Hydnangiaceae</taxon>
        <taxon>Laccaria</taxon>
    </lineage>
</organism>
<evidence type="ECO:0000313" key="1">
    <source>
        <dbReference type="EMBL" id="KIJ89822.1"/>
    </source>
</evidence>
<gene>
    <name evidence="1" type="ORF">K443DRAFT_601133</name>
</gene>
<dbReference type="EMBL" id="KN839414">
    <property type="protein sequence ID" value="KIJ89822.1"/>
    <property type="molecule type" value="Genomic_DNA"/>
</dbReference>
<name>A0A0C9WZL5_9AGAR</name>
<keyword evidence="2" id="KW-1185">Reference proteome</keyword>
<dbReference type="Proteomes" id="UP000054477">
    <property type="component" value="Unassembled WGS sequence"/>
</dbReference>